<dbReference type="PANTHER" id="PTHR43304:SF1">
    <property type="entry name" value="PAC DOMAIN-CONTAINING PROTEIN"/>
    <property type="match status" value="1"/>
</dbReference>
<feature type="domain" description="PAC" evidence="8">
    <location>
        <begin position="340"/>
        <end position="392"/>
    </location>
</feature>
<dbReference type="Pfam" id="PF02518">
    <property type="entry name" value="HATPase_c"/>
    <property type="match status" value="1"/>
</dbReference>
<dbReference type="Pfam" id="PF13426">
    <property type="entry name" value="PAS_9"/>
    <property type="match status" value="1"/>
</dbReference>
<dbReference type="SUPFAM" id="SSF55785">
    <property type="entry name" value="PYP-like sensor domain (PAS domain)"/>
    <property type="match status" value="2"/>
</dbReference>
<dbReference type="SUPFAM" id="SSF55874">
    <property type="entry name" value="ATPase domain of HSP90 chaperone/DNA topoisomerase II/histidine kinase"/>
    <property type="match status" value="1"/>
</dbReference>
<dbReference type="SMART" id="SM00086">
    <property type="entry name" value="PAC"/>
    <property type="match status" value="2"/>
</dbReference>
<keyword evidence="5" id="KW-0418">Kinase</keyword>
<evidence type="ECO:0000259" key="8">
    <source>
        <dbReference type="PROSITE" id="PS50113"/>
    </source>
</evidence>
<comment type="catalytic activity">
    <reaction evidence="1">
        <text>ATP + protein L-histidine = ADP + protein N-phospho-L-histidine.</text>
        <dbReference type="EC" id="2.7.13.3"/>
    </reaction>
</comment>
<keyword evidence="10" id="KW-1185">Reference proteome</keyword>
<evidence type="ECO:0000256" key="3">
    <source>
        <dbReference type="ARBA" id="ARBA00022553"/>
    </source>
</evidence>
<dbReference type="SMART" id="SM00387">
    <property type="entry name" value="HATPase_c"/>
    <property type="match status" value="1"/>
</dbReference>
<dbReference type="Pfam" id="PF08447">
    <property type="entry name" value="PAS_3"/>
    <property type="match status" value="1"/>
</dbReference>
<dbReference type="RefSeq" id="WP_283346247.1">
    <property type="nucleotide sequence ID" value="NZ_JASHIF010000023.1"/>
</dbReference>
<dbReference type="NCBIfam" id="TIGR00229">
    <property type="entry name" value="sensory_box"/>
    <property type="match status" value="1"/>
</dbReference>
<dbReference type="Gene3D" id="3.30.450.20">
    <property type="entry name" value="PAS domain"/>
    <property type="match status" value="2"/>
</dbReference>
<organism evidence="9 10">
    <name type="scientific">Flectobacillus roseus</name>
    <dbReference type="NCBI Taxonomy" id="502259"/>
    <lineage>
        <taxon>Bacteria</taxon>
        <taxon>Pseudomonadati</taxon>
        <taxon>Bacteroidota</taxon>
        <taxon>Cytophagia</taxon>
        <taxon>Cytophagales</taxon>
        <taxon>Flectobacillaceae</taxon>
        <taxon>Flectobacillus</taxon>
    </lineage>
</organism>
<evidence type="ECO:0000259" key="7">
    <source>
        <dbReference type="PROSITE" id="PS50112"/>
    </source>
</evidence>
<evidence type="ECO:0000313" key="10">
    <source>
        <dbReference type="Proteomes" id="UP001236507"/>
    </source>
</evidence>
<dbReference type="InterPro" id="IPR052162">
    <property type="entry name" value="Sensor_kinase/Photoreceptor"/>
</dbReference>
<dbReference type="PROSITE" id="PS50109">
    <property type="entry name" value="HIS_KIN"/>
    <property type="match status" value="1"/>
</dbReference>
<dbReference type="InterPro" id="IPR005467">
    <property type="entry name" value="His_kinase_dom"/>
</dbReference>
<dbReference type="PROSITE" id="PS50112">
    <property type="entry name" value="PAS"/>
    <property type="match status" value="1"/>
</dbReference>
<evidence type="ECO:0000256" key="4">
    <source>
        <dbReference type="ARBA" id="ARBA00022679"/>
    </source>
</evidence>
<dbReference type="InterPro" id="IPR035965">
    <property type="entry name" value="PAS-like_dom_sf"/>
</dbReference>
<dbReference type="PROSITE" id="PS50113">
    <property type="entry name" value="PAC"/>
    <property type="match status" value="2"/>
</dbReference>
<feature type="domain" description="PAC" evidence="8">
    <location>
        <begin position="212"/>
        <end position="264"/>
    </location>
</feature>
<dbReference type="InterPro" id="IPR013655">
    <property type="entry name" value="PAS_fold_3"/>
</dbReference>
<evidence type="ECO:0000256" key="5">
    <source>
        <dbReference type="ARBA" id="ARBA00022777"/>
    </source>
</evidence>
<keyword evidence="4" id="KW-0808">Transferase</keyword>
<dbReference type="InterPro" id="IPR036890">
    <property type="entry name" value="HATPase_C_sf"/>
</dbReference>
<protein>
    <recommendedName>
        <fullName evidence="2">histidine kinase</fullName>
        <ecNumber evidence="2">2.7.13.3</ecNumber>
    </recommendedName>
</protein>
<gene>
    <name evidence="9" type="ORF">QM524_22015</name>
</gene>
<keyword evidence="3" id="KW-0597">Phosphoprotein</keyword>
<dbReference type="EC" id="2.7.13.3" evidence="2"/>
<evidence type="ECO:0000256" key="1">
    <source>
        <dbReference type="ARBA" id="ARBA00000085"/>
    </source>
</evidence>
<dbReference type="InterPro" id="IPR000700">
    <property type="entry name" value="PAS-assoc_C"/>
</dbReference>
<comment type="caution">
    <text evidence="9">The sequence shown here is derived from an EMBL/GenBank/DDBJ whole genome shotgun (WGS) entry which is preliminary data.</text>
</comment>
<dbReference type="PRINTS" id="PR00344">
    <property type="entry name" value="BCTRLSENSOR"/>
</dbReference>
<reference evidence="9 10" key="1">
    <citation type="submission" date="2023-05" db="EMBL/GenBank/DDBJ databases">
        <title>Novel species of genus Flectobacillus isolated from stream in China.</title>
        <authorList>
            <person name="Lu H."/>
        </authorList>
    </citation>
    <scope>NUCLEOTIDE SEQUENCE [LARGE SCALE GENOMIC DNA]</scope>
    <source>
        <strain evidence="9 10">KCTC 42575</strain>
    </source>
</reference>
<dbReference type="EMBL" id="JASHIF010000023">
    <property type="protein sequence ID" value="MDI9861914.1"/>
    <property type="molecule type" value="Genomic_DNA"/>
</dbReference>
<evidence type="ECO:0000256" key="2">
    <source>
        <dbReference type="ARBA" id="ARBA00012438"/>
    </source>
</evidence>
<proteinExistence type="predicted"/>
<feature type="domain" description="Histidine kinase" evidence="6">
    <location>
        <begin position="410"/>
        <end position="619"/>
    </location>
</feature>
<accession>A0ABT6YEA2</accession>
<evidence type="ECO:0000313" key="9">
    <source>
        <dbReference type="EMBL" id="MDI9861914.1"/>
    </source>
</evidence>
<dbReference type="InterPro" id="IPR001610">
    <property type="entry name" value="PAC"/>
</dbReference>
<dbReference type="Gene3D" id="3.30.565.10">
    <property type="entry name" value="Histidine kinase-like ATPase, C-terminal domain"/>
    <property type="match status" value="1"/>
</dbReference>
<feature type="domain" description="PAS" evidence="7">
    <location>
        <begin position="136"/>
        <end position="209"/>
    </location>
</feature>
<name>A0ABT6YEA2_9BACT</name>
<dbReference type="CDD" id="cd00130">
    <property type="entry name" value="PAS"/>
    <property type="match status" value="2"/>
</dbReference>
<dbReference type="PANTHER" id="PTHR43304">
    <property type="entry name" value="PHYTOCHROME-LIKE PROTEIN CPH1"/>
    <property type="match status" value="1"/>
</dbReference>
<evidence type="ECO:0000259" key="6">
    <source>
        <dbReference type="PROSITE" id="PS50109"/>
    </source>
</evidence>
<dbReference type="InterPro" id="IPR004358">
    <property type="entry name" value="Sig_transdc_His_kin-like_C"/>
</dbReference>
<dbReference type="Proteomes" id="UP001236507">
    <property type="component" value="Unassembled WGS sequence"/>
</dbReference>
<sequence length="619" mass="72045">MRAIREPWNREGYYDIPNFWAWDLTSNTFSISDNVNAILSLPSQTINNLDTLKSRLFSIDTKWLDFNIVKELTKNENYFEQKIRLYNAEGNFQFFQINGYVELRDALNYAVLVKGTFTHISYLVEHPEKLPQPPVHKTEFELIIKGIEAGIWDWDLQYDTLWWSSKFYELLGYQDGEFNTSFNTFFNSLLHQDDRRKVEKLLEEHLYQRKPYKTEIRLLCRSGEYKWFQTSGQALWNSEGKPIKMAGSIIDITETVNHRSALLKNEFLLNESAKLARIGAWEVDLITQEVYWSESTKAIYEYPSNLKTPSLQEALLYYPEASRDIFSKAFNESIALGKSFDISCEFLTYAQNKIWVRVIGSPLFDIQGTIIGVRGVIKNIDEEKQKELFLQDSLKIIHEQNRKLVNFAHIVSHNLRSHTGNLEMVSNFIEECDTEYEQRLLLDNVKQISKQLSETIAQLNEVLVTQSQVQQPKVRICFDDILTKVKSMIQSELVLSGAHIKSNFTRCESVYYIPAYLESILINLLSNAIQFRKPAMCPEITLSSWIENNKIILQIEDNGMGIDLEKYKYKLFGMHHTFHKHTSGKGFGLFLIKNQLDLMGSKIEVESQENIGTTFKITF</sequence>
<dbReference type="InterPro" id="IPR000014">
    <property type="entry name" value="PAS"/>
</dbReference>
<dbReference type="InterPro" id="IPR003594">
    <property type="entry name" value="HATPase_dom"/>
</dbReference>